<gene>
    <name evidence="1" type="ORF">FH759_04995</name>
</gene>
<dbReference type="GO" id="GO:0015774">
    <property type="term" value="P:polysaccharide transport"/>
    <property type="evidence" value="ECO:0007669"/>
    <property type="project" value="InterPro"/>
</dbReference>
<evidence type="ECO:0000313" key="2">
    <source>
        <dbReference type="Proteomes" id="UP000483078"/>
    </source>
</evidence>
<dbReference type="Pfam" id="PF05159">
    <property type="entry name" value="Capsule_synth"/>
    <property type="match status" value="3"/>
</dbReference>
<dbReference type="Proteomes" id="UP000483078">
    <property type="component" value="Unassembled WGS sequence"/>
</dbReference>
<accession>A0A7C9LAD9</accession>
<dbReference type="EMBL" id="VENJ01000006">
    <property type="protein sequence ID" value="MTJ04038.1"/>
    <property type="molecule type" value="Genomic_DNA"/>
</dbReference>
<dbReference type="CDD" id="cd16440">
    <property type="entry name" value="beta_Kdo_transferase_KpsC_1"/>
    <property type="match status" value="1"/>
</dbReference>
<dbReference type="GO" id="GO:0000271">
    <property type="term" value="P:polysaccharide biosynthetic process"/>
    <property type="evidence" value="ECO:0007669"/>
    <property type="project" value="InterPro"/>
</dbReference>
<organism evidence="1 2">
    <name type="scientific">Sediminimonas qiaohouensis</name>
    <dbReference type="NCBI Taxonomy" id="552061"/>
    <lineage>
        <taxon>Bacteria</taxon>
        <taxon>Pseudomonadati</taxon>
        <taxon>Pseudomonadota</taxon>
        <taxon>Alphaproteobacteria</taxon>
        <taxon>Rhodobacterales</taxon>
        <taxon>Roseobacteraceae</taxon>
        <taxon>Sediminimonas</taxon>
    </lineage>
</organism>
<comment type="caution">
    <text evidence="1">The sequence shown here is derived from an EMBL/GenBank/DDBJ whole genome shotgun (WGS) entry which is preliminary data.</text>
</comment>
<evidence type="ECO:0000313" key="1">
    <source>
        <dbReference type="EMBL" id="MTJ04038.1"/>
    </source>
</evidence>
<dbReference type="InterPro" id="IPR007833">
    <property type="entry name" value="Capsule_polysaccharide_synth"/>
</dbReference>
<reference evidence="1 2" key="1">
    <citation type="submission" date="2019-06" db="EMBL/GenBank/DDBJ databases">
        <title>Enrichment of Autotrophic Halophilic Microorganisms from Red Sea Brine Pool Using Microbial Electrosynthesis System.</title>
        <authorList>
            <person name="Alqahtani M.F."/>
            <person name="Bajracharya S."/>
            <person name="Katuri K.P."/>
            <person name="Ali M."/>
            <person name="Saikaly P.E."/>
        </authorList>
    </citation>
    <scope>NUCLEOTIDE SEQUENCE [LARGE SCALE GENOMIC DNA]</scope>
    <source>
        <strain evidence="1">MES6</strain>
    </source>
</reference>
<proteinExistence type="predicted"/>
<name>A0A7C9LAD9_9RHOB</name>
<dbReference type="RefSeq" id="WP_273248621.1">
    <property type="nucleotide sequence ID" value="NZ_VENJ01000006.1"/>
</dbReference>
<dbReference type="AlphaFoldDB" id="A0A7C9LAD9"/>
<dbReference type="CDD" id="cd16439">
    <property type="entry name" value="beta_Kdo_transferase_KpsC_2"/>
    <property type="match status" value="1"/>
</dbReference>
<sequence length="674" mass="73721">MARATDTGTTARRLCHLSGGFLRQRRLRRILQLAGYELRLGWPRAGDQVAVWGHAPRARRGEWLASRTGAPLVRIEDAFLRSVHPGRARGGPPIGLLLDERAMHYDPARPSRLERILAEDPLDDTALLNRARGAIARLREADLSKYNAHDPDLSPPPPGYVLVIDQTRDDAAVRIGGSDANTFREMLYHAQADHPGTPIVIKTHPDTASGARAGYFAAQSAETDPDRITLCTAPVSPHALLEGAVAVYTVSSQMGFEAIMAGHRPHVFGQPFYAGWGLSHDARPITRRQRHLTRTQLFAAAMILYPIWYDPCRDRLCTLEQAIDQLDAETRAWREDRRGWHARGMRLWKRGALNRFFGRYRAVRFDQGKRAPKDGRRLMTWAGHAAPGDGAVRVEDGFLRSSGLGAELVAPLSLVCDDLGIYYDPARESRLERLIAARAVLRPDQQTRAETLVAALRSGGVSKYNLQGAALPPLPDGRRILVAGQVEDDASIRAGATGAVRTNHDLLRAARAANPDAVILYKPHPDVEAGLRRGALPPDAAAGLADMVLHHADPVALLPEVQGLWTMTSLLGFEALLRGVPVTTLGAPFYAGWGLTDHRGPALPRRTARPGLAGLAHAALIDYPRYMDPLTGLPCPAEVIAERLRDRVHARGGLGIRLLAKAQGALASQAHLWR</sequence>
<protein>
    <submittedName>
        <fullName evidence="1">Capsular polysaccharide biosynthesis protein</fullName>
    </submittedName>
</protein>